<feature type="region of interest" description="Disordered" evidence="1">
    <location>
        <begin position="1"/>
        <end position="23"/>
    </location>
</feature>
<accession>A0A8T1M8I6</accession>
<evidence type="ECO:0000313" key="3">
    <source>
        <dbReference type="Proteomes" id="UP000286415"/>
    </source>
</evidence>
<evidence type="ECO:0000313" key="2">
    <source>
        <dbReference type="EMBL" id="KAG5445288.1"/>
    </source>
</evidence>
<dbReference type="Proteomes" id="UP000286415">
    <property type="component" value="Unassembled WGS sequence"/>
</dbReference>
<comment type="caution">
    <text evidence="2">The sequence shown here is derived from an EMBL/GenBank/DDBJ whole genome shotgun (WGS) entry which is preliminary data.</text>
</comment>
<reference evidence="2 3" key="2">
    <citation type="journal article" date="2021" name="Genomics">
        <title>High-quality reference genome for Clonorchis sinensis.</title>
        <authorList>
            <person name="Young N.D."/>
            <person name="Stroehlein A.J."/>
            <person name="Kinkar L."/>
            <person name="Wang T."/>
            <person name="Sohn W.M."/>
            <person name="Chang B.C.H."/>
            <person name="Kaur P."/>
            <person name="Weisz D."/>
            <person name="Dudchenko O."/>
            <person name="Aiden E.L."/>
            <person name="Korhonen P.K."/>
            <person name="Gasser R.B."/>
        </authorList>
    </citation>
    <scope>NUCLEOTIDE SEQUENCE [LARGE SCALE GENOMIC DNA]</scope>
    <source>
        <strain evidence="2">Cs-k2</strain>
    </source>
</reference>
<gene>
    <name evidence="2" type="ORF">CSKR_203195</name>
</gene>
<protein>
    <submittedName>
        <fullName evidence="2">Uncharacterized protein</fullName>
    </submittedName>
</protein>
<evidence type="ECO:0000256" key="1">
    <source>
        <dbReference type="SAM" id="MobiDB-lite"/>
    </source>
</evidence>
<name>A0A8T1M8I6_CLOSI</name>
<reference evidence="2 3" key="1">
    <citation type="journal article" date="2018" name="Biotechnol. Adv.">
        <title>Improved genomic resources and new bioinformatic workflow for the carcinogenic parasite Clonorchis sinensis: Biotechnological implications.</title>
        <authorList>
            <person name="Wang D."/>
            <person name="Korhonen P.K."/>
            <person name="Gasser R.B."/>
            <person name="Young N.D."/>
        </authorList>
    </citation>
    <scope>NUCLEOTIDE SEQUENCE [LARGE SCALE GENOMIC DNA]</scope>
    <source>
        <strain evidence="2">Cs-k2</strain>
    </source>
</reference>
<sequence>MLGPLDKDRFKEQESNIENKVTGGTEKLLEARTDLFRQQVDLEYTHAPKCAKNECPNWACANKVEYQPDNLVKEDLYFVTLAETKSSDPEGLKRFHNG</sequence>
<proteinExistence type="predicted"/>
<organism evidence="2 3">
    <name type="scientific">Clonorchis sinensis</name>
    <name type="common">Chinese liver fluke</name>
    <dbReference type="NCBI Taxonomy" id="79923"/>
    <lineage>
        <taxon>Eukaryota</taxon>
        <taxon>Metazoa</taxon>
        <taxon>Spiralia</taxon>
        <taxon>Lophotrochozoa</taxon>
        <taxon>Platyhelminthes</taxon>
        <taxon>Trematoda</taxon>
        <taxon>Digenea</taxon>
        <taxon>Opisthorchiida</taxon>
        <taxon>Opisthorchiata</taxon>
        <taxon>Opisthorchiidae</taxon>
        <taxon>Clonorchis</taxon>
    </lineage>
</organism>
<feature type="compositionally biased region" description="Basic and acidic residues" evidence="1">
    <location>
        <begin position="1"/>
        <end position="14"/>
    </location>
</feature>
<dbReference type="EMBL" id="NIRI02000056">
    <property type="protein sequence ID" value="KAG5445288.1"/>
    <property type="molecule type" value="Genomic_DNA"/>
</dbReference>
<dbReference type="AlphaFoldDB" id="A0A8T1M8I6"/>
<keyword evidence="3" id="KW-1185">Reference proteome</keyword>